<dbReference type="PANTHER" id="PTHR43679">
    <property type="entry name" value="OCTANOYLTRANSFERASE LIPM-RELATED"/>
    <property type="match status" value="1"/>
</dbReference>
<feature type="compositionally biased region" description="Low complexity" evidence="1">
    <location>
        <begin position="7"/>
        <end position="31"/>
    </location>
</feature>
<dbReference type="Proteomes" id="UP000320672">
    <property type="component" value="Chromosome"/>
</dbReference>
<evidence type="ECO:0000313" key="3">
    <source>
        <dbReference type="EMBL" id="QDS96277.1"/>
    </source>
</evidence>
<protein>
    <submittedName>
        <fullName evidence="3">Octanoyltransferase LipM</fullName>
        <ecNumber evidence="3">2.3.1.181</ecNumber>
    </submittedName>
</protein>
<evidence type="ECO:0000259" key="2">
    <source>
        <dbReference type="PROSITE" id="PS51733"/>
    </source>
</evidence>
<dbReference type="GO" id="GO:0033819">
    <property type="term" value="F:lipoyl(octanoyl) transferase activity"/>
    <property type="evidence" value="ECO:0007669"/>
    <property type="project" value="UniProtKB-EC"/>
</dbReference>
<keyword evidence="3" id="KW-0012">Acyltransferase</keyword>
<dbReference type="AlphaFoldDB" id="A0A517MNB9"/>
<evidence type="ECO:0000313" key="4">
    <source>
        <dbReference type="Proteomes" id="UP000320672"/>
    </source>
</evidence>
<feature type="domain" description="BPL/LPL catalytic" evidence="2">
    <location>
        <begin position="58"/>
        <end position="243"/>
    </location>
</feature>
<name>A0A517MNB9_9BACT</name>
<evidence type="ECO:0000256" key="1">
    <source>
        <dbReference type="SAM" id="MobiDB-lite"/>
    </source>
</evidence>
<dbReference type="RefSeq" id="WP_145354445.1">
    <property type="nucleotide sequence ID" value="NZ_CP036262.1"/>
</dbReference>
<dbReference type="PROSITE" id="PS51733">
    <property type="entry name" value="BPL_LPL_CATALYTIC"/>
    <property type="match status" value="1"/>
</dbReference>
<feature type="region of interest" description="Disordered" evidence="1">
    <location>
        <begin position="1"/>
        <end position="34"/>
    </location>
</feature>
<dbReference type="InterPro" id="IPR050664">
    <property type="entry name" value="Octanoyltrans_LipM/LipL"/>
</dbReference>
<accession>A0A517MNB9</accession>
<keyword evidence="3" id="KW-0808">Transferase</keyword>
<keyword evidence="4" id="KW-1185">Reference proteome</keyword>
<dbReference type="KEGG" id="rml:FF011L_50850"/>
<organism evidence="3 4">
    <name type="scientific">Roseimaritima multifibrata</name>
    <dbReference type="NCBI Taxonomy" id="1930274"/>
    <lineage>
        <taxon>Bacteria</taxon>
        <taxon>Pseudomonadati</taxon>
        <taxon>Planctomycetota</taxon>
        <taxon>Planctomycetia</taxon>
        <taxon>Pirellulales</taxon>
        <taxon>Pirellulaceae</taxon>
        <taxon>Roseimaritima</taxon>
    </lineage>
</organism>
<sequence length="276" mass="30118">MDQGQVSDSQPANNPASSSDASTGGASADQSPRLIIDGPSSAAWNMALDQAILDSVSAGGGPVLRFYEWDVPTLSLGYFQSLADRSGHAASHSIPVVRRSTGGGAIVHHHELTYSLTLPITDRAATSVQRIYDRVHSAIRKTMLEFGVALERAGQRPAPPTPPFLCFQRRAEEDLLCAGYKVGGSAQRRTARAVLQHGSILLNVSQFAPELPGITDLSGRHMKRSEIYEALCKHLPPQQGPPTEWIKSSPFEMELKQADNWVEKRFTEPGWLKRRP</sequence>
<dbReference type="OrthoDB" id="9774653at2"/>
<dbReference type="InterPro" id="IPR004143">
    <property type="entry name" value="BPL_LPL_catalytic"/>
</dbReference>
<dbReference type="PANTHER" id="PTHR43679:SF2">
    <property type="entry name" value="OCTANOYL-[GCVH]:PROTEIN N-OCTANOYLTRANSFERASE"/>
    <property type="match status" value="1"/>
</dbReference>
<reference evidence="3 4" key="1">
    <citation type="submission" date="2019-02" db="EMBL/GenBank/DDBJ databases">
        <title>Deep-cultivation of Planctomycetes and their phenomic and genomic characterization uncovers novel biology.</title>
        <authorList>
            <person name="Wiegand S."/>
            <person name="Jogler M."/>
            <person name="Boedeker C."/>
            <person name="Pinto D."/>
            <person name="Vollmers J."/>
            <person name="Rivas-Marin E."/>
            <person name="Kohn T."/>
            <person name="Peeters S.H."/>
            <person name="Heuer A."/>
            <person name="Rast P."/>
            <person name="Oberbeckmann S."/>
            <person name="Bunk B."/>
            <person name="Jeske O."/>
            <person name="Meyerdierks A."/>
            <person name="Storesund J.E."/>
            <person name="Kallscheuer N."/>
            <person name="Luecker S."/>
            <person name="Lage O.M."/>
            <person name="Pohl T."/>
            <person name="Merkel B.J."/>
            <person name="Hornburger P."/>
            <person name="Mueller R.-W."/>
            <person name="Bruemmer F."/>
            <person name="Labrenz M."/>
            <person name="Spormann A.M."/>
            <person name="Op den Camp H."/>
            <person name="Overmann J."/>
            <person name="Amann R."/>
            <person name="Jetten M.S.M."/>
            <person name="Mascher T."/>
            <person name="Medema M.H."/>
            <person name="Devos D.P."/>
            <person name="Kaster A.-K."/>
            <person name="Ovreas L."/>
            <person name="Rohde M."/>
            <person name="Galperin M.Y."/>
            <person name="Jogler C."/>
        </authorList>
    </citation>
    <scope>NUCLEOTIDE SEQUENCE [LARGE SCALE GENOMIC DNA]</scope>
    <source>
        <strain evidence="3 4">FF011L</strain>
    </source>
</reference>
<dbReference type="SUPFAM" id="SSF55681">
    <property type="entry name" value="Class II aaRS and biotin synthetases"/>
    <property type="match status" value="1"/>
</dbReference>
<proteinExistence type="predicted"/>
<dbReference type="CDD" id="cd16443">
    <property type="entry name" value="LplA"/>
    <property type="match status" value="1"/>
</dbReference>
<dbReference type="Gene3D" id="3.30.930.10">
    <property type="entry name" value="Bira Bifunctional Protein, Domain 2"/>
    <property type="match status" value="1"/>
</dbReference>
<dbReference type="Pfam" id="PF21948">
    <property type="entry name" value="LplA-B_cat"/>
    <property type="match status" value="1"/>
</dbReference>
<dbReference type="EC" id="2.3.1.181" evidence="3"/>
<dbReference type="EMBL" id="CP036262">
    <property type="protein sequence ID" value="QDS96277.1"/>
    <property type="molecule type" value="Genomic_DNA"/>
</dbReference>
<dbReference type="InterPro" id="IPR045864">
    <property type="entry name" value="aa-tRNA-synth_II/BPL/LPL"/>
</dbReference>
<gene>
    <name evidence="3" type="primary">lipM</name>
    <name evidence="3" type="ORF">FF011L_50850</name>
</gene>